<keyword evidence="2" id="KW-1185">Reference proteome</keyword>
<dbReference type="GO" id="GO:0008757">
    <property type="term" value="F:S-adenosylmethionine-dependent methyltransferase activity"/>
    <property type="evidence" value="ECO:0007669"/>
    <property type="project" value="UniProtKB-ARBA"/>
</dbReference>
<dbReference type="AlphaFoldDB" id="A0A4T0X4S1"/>
<reference evidence="1 2" key="1">
    <citation type="journal article" date="2019" name="Front. Genet.">
        <title>Whole-Genome Sequencing of the Opportunistic Yeast Pathogen Candida inconspicua Uncovers Its Hybrid Origin.</title>
        <authorList>
            <person name="Mixao V."/>
            <person name="Hansen A.P."/>
            <person name="Saus E."/>
            <person name="Boekhout T."/>
            <person name="Lass-Florl C."/>
            <person name="Gabaldon T."/>
        </authorList>
    </citation>
    <scope>NUCLEOTIDE SEQUENCE [LARGE SCALE GENOMIC DNA]</scope>
    <source>
        <strain evidence="1 2">CBS 180</strain>
    </source>
</reference>
<proteinExistence type="predicted"/>
<dbReference type="STRING" id="52247.A0A4T0X4S1"/>
<protein>
    <submittedName>
        <fullName evidence="1">Uncharacterized protein</fullName>
    </submittedName>
</protein>
<dbReference type="PANTHER" id="PTHR14614">
    <property type="entry name" value="HEPATOCELLULAR CARCINOMA-ASSOCIATED ANTIGEN"/>
    <property type="match status" value="1"/>
</dbReference>
<sequence length="462" mass="52360">MLGCLCLGSSDTHVKSDLISDQSELTPQPQYTNWTSQKYFMNLCFEARSVQRFTITDMSFDPLTFFEPGSNDPQPILHRTEQQLDLSLKYISFENIEVQTDDLTHLQILDLPQPNQLLPFSILRTILKLFKADTIKNFDSNAANLPAQGSTAELNTFLNQRSLTLKEVESLAAFLHQGLDAVVTISLLPKSSSSLTTGYLTKVVSFPFENYTEEEREEIYDLASHVMTASSAPAMKGNTTRLVQIDGLDREIYLFEPAFTEDKVGNITWGASLELVNQIVKGNTSYWLDDSRIPLLEMGAGTGLVTIVLRALGHQVISTDLPEIMDNLKKNIELNKLSYTELFDDNSLNAYSLHLASLDWRSPNEFLSNTKSRDGYKCVILSDPVYSPQHPIWIKDTLNAVLSRNSGSKVVFMVGRRDRFQDVRDNLWNLMESIGLKELFYEIIEGYDDYGVLEYDYKVFGR</sequence>
<dbReference type="SUPFAM" id="SSF53335">
    <property type="entry name" value="S-adenosyl-L-methionine-dependent methyltransferases"/>
    <property type="match status" value="1"/>
</dbReference>
<dbReference type="OrthoDB" id="433955at2759"/>
<name>A0A4T0X4S1_9ASCO</name>
<dbReference type="Pfam" id="PF10294">
    <property type="entry name" value="Methyltransf_16"/>
    <property type="match status" value="1"/>
</dbReference>
<dbReference type="InterPro" id="IPR029063">
    <property type="entry name" value="SAM-dependent_MTases_sf"/>
</dbReference>
<gene>
    <name evidence="1" type="ORF">CANINC_001010</name>
</gene>
<accession>A0A4T0X4S1</accession>
<comment type="caution">
    <text evidence="1">The sequence shown here is derived from an EMBL/GenBank/DDBJ whole genome shotgun (WGS) entry which is preliminary data.</text>
</comment>
<dbReference type="EMBL" id="SELW01000150">
    <property type="protein sequence ID" value="TID30409.1"/>
    <property type="molecule type" value="Genomic_DNA"/>
</dbReference>
<evidence type="ECO:0000313" key="2">
    <source>
        <dbReference type="Proteomes" id="UP000307173"/>
    </source>
</evidence>
<dbReference type="Proteomes" id="UP000307173">
    <property type="component" value="Unassembled WGS sequence"/>
</dbReference>
<dbReference type="Gene3D" id="3.40.50.150">
    <property type="entry name" value="Vaccinia Virus protein VP39"/>
    <property type="match status" value="1"/>
</dbReference>
<evidence type="ECO:0000313" key="1">
    <source>
        <dbReference type="EMBL" id="TID30409.1"/>
    </source>
</evidence>
<dbReference type="InterPro" id="IPR019410">
    <property type="entry name" value="Methyltransf_16"/>
</dbReference>
<organism evidence="1 2">
    <name type="scientific">Pichia inconspicua</name>
    <dbReference type="NCBI Taxonomy" id="52247"/>
    <lineage>
        <taxon>Eukaryota</taxon>
        <taxon>Fungi</taxon>
        <taxon>Dikarya</taxon>
        <taxon>Ascomycota</taxon>
        <taxon>Saccharomycotina</taxon>
        <taxon>Pichiomycetes</taxon>
        <taxon>Pichiales</taxon>
        <taxon>Pichiaceae</taxon>
        <taxon>Pichia</taxon>
    </lineage>
</organism>